<dbReference type="EMBL" id="CP034438">
    <property type="protein sequence ID" value="AZN30888.1"/>
    <property type="molecule type" value="Genomic_DNA"/>
</dbReference>
<evidence type="ECO:0000256" key="1">
    <source>
        <dbReference type="SAM" id="SignalP"/>
    </source>
</evidence>
<feature type="signal peptide" evidence="1">
    <location>
        <begin position="1"/>
        <end position="28"/>
    </location>
</feature>
<keyword evidence="1" id="KW-0732">Signal</keyword>
<accession>A0A3S8ZBM6</accession>
<reference evidence="3 4" key="1">
    <citation type="submission" date="2018-12" db="EMBL/GenBank/DDBJ databases">
        <title>Complete genome sequence of Flaviflexus salsibiostraticola KCTC 33148.</title>
        <authorList>
            <person name="Bae J.-W."/>
        </authorList>
    </citation>
    <scope>NUCLEOTIDE SEQUENCE [LARGE SCALE GENOMIC DNA]</scope>
    <source>
        <strain evidence="3 4">KCTC 33148</strain>
    </source>
</reference>
<dbReference type="OrthoDB" id="3226781at2"/>
<keyword evidence="4" id="KW-1185">Reference proteome</keyword>
<organism evidence="3 4">
    <name type="scientific">Flaviflexus salsibiostraticola</name>
    <dbReference type="NCBI Taxonomy" id="1282737"/>
    <lineage>
        <taxon>Bacteria</taxon>
        <taxon>Bacillati</taxon>
        <taxon>Actinomycetota</taxon>
        <taxon>Actinomycetes</taxon>
        <taxon>Actinomycetales</taxon>
        <taxon>Actinomycetaceae</taxon>
        <taxon>Flaviflexus</taxon>
    </lineage>
</organism>
<evidence type="ECO:0000313" key="3">
    <source>
        <dbReference type="EMBL" id="AZN30888.1"/>
    </source>
</evidence>
<dbReference type="KEGG" id="fsl:EJO69_11655"/>
<dbReference type="PROSITE" id="PS51257">
    <property type="entry name" value="PROKAR_LIPOPROTEIN"/>
    <property type="match status" value="1"/>
</dbReference>
<proteinExistence type="predicted"/>
<dbReference type="InterPro" id="IPR059026">
    <property type="entry name" value="LpqB_N"/>
</dbReference>
<feature type="chain" id="PRO_5019520298" description="GerMN domain-containing protein" evidence="1">
    <location>
        <begin position="29"/>
        <end position="553"/>
    </location>
</feature>
<gene>
    <name evidence="3" type="ORF">EJO69_11655</name>
</gene>
<dbReference type="SMART" id="SM00909">
    <property type="entry name" value="Germane"/>
    <property type="match status" value="1"/>
</dbReference>
<dbReference type="InterPro" id="IPR019606">
    <property type="entry name" value="GerMN"/>
</dbReference>
<evidence type="ECO:0000313" key="4">
    <source>
        <dbReference type="Proteomes" id="UP000270021"/>
    </source>
</evidence>
<protein>
    <recommendedName>
        <fullName evidence="2">GerMN domain-containing protein</fullName>
    </recommendedName>
</protein>
<sequence length="553" mass="58197">MRRLFTLLLALMLLAACTSLPTEGPVNATRAPTGTNQTVGFHAAGPREGSTPEEIVQGFLTASAAGLSDDFEVARQYLSPRASELWRPLEVVRIYSDSRPPVTTRTDTEAVRLNLGSEGSLLQNGRFEASRPDAVITTEFSLARNADGEWRIIDLDNGLLMSSTLFESQYSQAVLHFLTSDSQYLVPDLRWFPQNTYATFAARELFLGPSPWLADAVRTAIPPGTALGSRGITISGGTAAVSLNDEVLSVTGYQRALFSTQVEETLTLLPNVQNVELLVEGTPWEVGQTADLSPYPLGDPRLIVNVGGRPSLYRDGSAVSLRMSDVPEDVESLAVGYGDDSSIVGISGDSLITLPNSGAAPVTLLQGPGVVRPSVDIYDWVWSGTADRPGVLTAFKDGERVDLAVLLPRGGGTIDSVHVSREGARAIIVWRSETAVYMSAVAIIRGGDGAPAAIGEPIEIGAGLEQILDVAWIDETTVAALATLPGGTSPGIYSVPIGGSITAITEVNGAVSITAGAGERSLILATENGQVLERSGGGWRLLLTDGSSPALSG</sequence>
<name>A0A3S8ZBM6_9ACTO</name>
<feature type="domain" description="GerMN" evidence="2">
    <location>
        <begin position="198"/>
        <end position="288"/>
    </location>
</feature>
<dbReference type="RefSeq" id="WP_126042028.1">
    <property type="nucleotide sequence ID" value="NZ_CP034438.1"/>
</dbReference>
<dbReference type="Pfam" id="PF10646">
    <property type="entry name" value="Germane"/>
    <property type="match status" value="1"/>
</dbReference>
<dbReference type="InterPro" id="IPR018910">
    <property type="entry name" value="LpqB_C"/>
</dbReference>
<dbReference type="Pfam" id="PF25976">
    <property type="entry name" value="LpqB_N"/>
    <property type="match status" value="1"/>
</dbReference>
<dbReference type="AlphaFoldDB" id="A0A3S8ZBM6"/>
<dbReference type="Proteomes" id="UP000270021">
    <property type="component" value="Chromosome"/>
</dbReference>
<evidence type="ECO:0000259" key="2">
    <source>
        <dbReference type="SMART" id="SM00909"/>
    </source>
</evidence>
<dbReference type="Pfam" id="PF10647">
    <property type="entry name" value="Gmad1"/>
    <property type="match status" value="1"/>
</dbReference>